<dbReference type="AlphaFoldDB" id="A0A828SSP7"/>
<dbReference type="EMBL" id="ACYS02000117">
    <property type="protein sequence ID" value="EGJ67897.1"/>
    <property type="molecule type" value="Genomic_DNA"/>
</dbReference>
<sequence length="106" mass="12105">ASISGGVMNSQFKYKPEYKQTQEIQSFFDPALVILNELHDRNRKNLRAKGYDENNAAITREEFSQTMAQRFRINQWLAGQIVNSLANADLVQKFGGYVKPKVGVHE</sequence>
<accession>A0A828SSP7</accession>
<protein>
    <submittedName>
        <fullName evidence="1">Uncharacterized protein</fullName>
    </submittedName>
</protein>
<evidence type="ECO:0000313" key="2">
    <source>
        <dbReference type="Proteomes" id="UP000003204"/>
    </source>
</evidence>
<reference evidence="1 2" key="1">
    <citation type="submission" date="2011-04" db="EMBL/GenBank/DDBJ databases">
        <authorList>
            <person name="Weinstock G."/>
            <person name="Sodergren E."/>
            <person name="Clifton S."/>
            <person name="Fulton L."/>
            <person name="Fulton B."/>
            <person name="Courtney L."/>
            <person name="Fronick C."/>
            <person name="Harrison M."/>
            <person name="Strong C."/>
            <person name="Farmer C."/>
            <person name="Delahaunty K."/>
            <person name="Markovic C."/>
            <person name="Hall O."/>
            <person name="Minx P."/>
            <person name="Tomlinson C."/>
            <person name="Mitreva M."/>
            <person name="Hou S."/>
            <person name="Chen J."/>
            <person name="Wollam A."/>
            <person name="Pepin K.H."/>
            <person name="Johnson M."/>
            <person name="Bhonagiri V."/>
            <person name="Zhang X."/>
            <person name="Suruliraj S."/>
            <person name="Warren W."/>
            <person name="Chinwalla A."/>
            <person name="Mardis E.R."/>
            <person name="Wilson R.K."/>
        </authorList>
    </citation>
    <scope>NUCLEOTIDE SEQUENCE [LARGE SCALE GENOMIC DNA]</scope>
    <source>
        <strain evidence="1 2">6014059</strain>
    </source>
</reference>
<evidence type="ECO:0000313" key="1">
    <source>
        <dbReference type="EMBL" id="EGJ67897.1"/>
    </source>
</evidence>
<organism evidence="1 2">
    <name type="scientific">Acinetobacter baumannii 6014059</name>
    <dbReference type="NCBI Taxonomy" id="525242"/>
    <lineage>
        <taxon>Bacteria</taxon>
        <taxon>Pseudomonadati</taxon>
        <taxon>Pseudomonadota</taxon>
        <taxon>Gammaproteobacteria</taxon>
        <taxon>Moraxellales</taxon>
        <taxon>Moraxellaceae</taxon>
        <taxon>Acinetobacter</taxon>
        <taxon>Acinetobacter calcoaceticus/baumannii complex</taxon>
    </lineage>
</organism>
<comment type="caution">
    <text evidence="1">The sequence shown here is derived from an EMBL/GenBank/DDBJ whole genome shotgun (WGS) entry which is preliminary data.</text>
</comment>
<proteinExistence type="predicted"/>
<dbReference type="Proteomes" id="UP000003204">
    <property type="component" value="Unassembled WGS sequence"/>
</dbReference>
<name>A0A828SSP7_ACIBA</name>
<gene>
    <name evidence="1" type="ORF">HMPREF0022_02351</name>
</gene>
<feature type="non-terminal residue" evidence="1">
    <location>
        <position position="1"/>
    </location>
</feature>